<evidence type="ECO:0000313" key="1">
    <source>
        <dbReference type="EMBL" id="CAI2161347.1"/>
    </source>
</evidence>
<dbReference type="AlphaFoldDB" id="A0A9W4WSX2"/>
<keyword evidence="2" id="KW-1185">Reference proteome</keyword>
<dbReference type="Proteomes" id="UP001153678">
    <property type="component" value="Unassembled WGS sequence"/>
</dbReference>
<dbReference type="EMBL" id="CAMKVN010000001">
    <property type="protein sequence ID" value="CAI2161347.1"/>
    <property type="molecule type" value="Genomic_DNA"/>
</dbReference>
<reference evidence="1" key="1">
    <citation type="submission" date="2022-08" db="EMBL/GenBank/DDBJ databases">
        <authorList>
            <person name="Kallberg Y."/>
            <person name="Tangrot J."/>
            <person name="Rosling A."/>
        </authorList>
    </citation>
    <scope>NUCLEOTIDE SEQUENCE</scope>
    <source>
        <strain evidence="1">Wild A</strain>
    </source>
</reference>
<organism evidence="1 2">
    <name type="scientific">Funneliformis geosporum</name>
    <dbReference type="NCBI Taxonomy" id="1117311"/>
    <lineage>
        <taxon>Eukaryota</taxon>
        <taxon>Fungi</taxon>
        <taxon>Fungi incertae sedis</taxon>
        <taxon>Mucoromycota</taxon>
        <taxon>Glomeromycotina</taxon>
        <taxon>Glomeromycetes</taxon>
        <taxon>Glomerales</taxon>
        <taxon>Glomeraceae</taxon>
        <taxon>Funneliformis</taxon>
    </lineage>
</organism>
<protein>
    <submittedName>
        <fullName evidence="1">10278_t:CDS:1</fullName>
    </submittedName>
</protein>
<accession>A0A9W4WSX2</accession>
<sequence length="77" mass="8749">MTGEQVRKVIPRKEHKQRELQLTGLKQILSANGKISCQSIRDIIKQLVKQLLIFGLLMQNPDIFAILDRVPCSAHSL</sequence>
<evidence type="ECO:0000313" key="2">
    <source>
        <dbReference type="Proteomes" id="UP001153678"/>
    </source>
</evidence>
<proteinExistence type="predicted"/>
<comment type="caution">
    <text evidence="1">The sequence shown here is derived from an EMBL/GenBank/DDBJ whole genome shotgun (WGS) entry which is preliminary data.</text>
</comment>
<name>A0A9W4WSX2_9GLOM</name>
<gene>
    <name evidence="1" type="ORF">FWILDA_LOCUS7</name>
</gene>